<name>A0A2W4S436_9GAMM</name>
<evidence type="ECO:0000313" key="1">
    <source>
        <dbReference type="EMBL" id="PZN70640.1"/>
    </source>
</evidence>
<comment type="caution">
    <text evidence="1">The sequence shown here is derived from an EMBL/GenBank/DDBJ whole genome shotgun (WGS) entry which is preliminary data.</text>
</comment>
<evidence type="ECO:0000313" key="2">
    <source>
        <dbReference type="Proteomes" id="UP000249396"/>
    </source>
</evidence>
<reference evidence="1 2" key="1">
    <citation type="journal article" date="2018" name="Aquat. Microb. Ecol.">
        <title>Gammaproteobacterial methanotrophs dominate.</title>
        <authorList>
            <person name="Rissanen A.J."/>
            <person name="Saarenheimo J."/>
            <person name="Tiirola M."/>
            <person name="Peura S."/>
            <person name="Aalto S.L."/>
            <person name="Karvinen A."/>
            <person name="Nykanen H."/>
        </authorList>
    </citation>
    <scope>NUCLEOTIDE SEQUENCE [LARGE SCALE GENOMIC DNA]</scope>
    <source>
        <strain evidence="1">AMbin10</strain>
    </source>
</reference>
<dbReference type="AlphaFoldDB" id="A0A2W4S436"/>
<protein>
    <submittedName>
        <fullName evidence="1">Uncharacterized protein</fullName>
    </submittedName>
</protein>
<dbReference type="EMBL" id="QJPH01000546">
    <property type="protein sequence ID" value="PZN70640.1"/>
    <property type="molecule type" value="Genomic_DNA"/>
</dbReference>
<feature type="non-terminal residue" evidence="1">
    <location>
        <position position="1"/>
    </location>
</feature>
<sequence>PRCKNVVQKTLAVGIVLLGEQGRALYANDAGTGEGQGDINRGQGIGFGAELESAIIKHDCITLKGFEFIRA</sequence>
<gene>
    <name evidence="1" type="ORF">DM484_28070</name>
</gene>
<accession>A0A2W4S436</accession>
<dbReference type="Proteomes" id="UP000249396">
    <property type="component" value="Unassembled WGS sequence"/>
</dbReference>
<organism evidence="1 2">
    <name type="scientific">Candidatus Methylumidiphilus alinenensis</name>
    <dbReference type="NCBI Taxonomy" id="2202197"/>
    <lineage>
        <taxon>Bacteria</taxon>
        <taxon>Pseudomonadati</taxon>
        <taxon>Pseudomonadota</taxon>
        <taxon>Gammaproteobacteria</taxon>
        <taxon>Methylococcales</taxon>
        <taxon>Candidatus Methylumidiphilus</taxon>
    </lineage>
</organism>
<proteinExistence type="predicted"/>